<dbReference type="PROSITE" id="PS51195">
    <property type="entry name" value="Q_MOTIF"/>
    <property type="match status" value="1"/>
</dbReference>
<keyword evidence="16" id="KW-1185">Reference proteome</keyword>
<dbReference type="RefSeq" id="WP_065409490.1">
    <property type="nucleotide sequence ID" value="NZ_MAYT01000002.1"/>
</dbReference>
<dbReference type="PANTHER" id="PTHR47959">
    <property type="entry name" value="ATP-DEPENDENT RNA HELICASE RHLE-RELATED"/>
    <property type="match status" value="1"/>
</dbReference>
<evidence type="ECO:0000256" key="2">
    <source>
        <dbReference type="ARBA" id="ARBA00022490"/>
    </source>
</evidence>
<dbReference type="Pfam" id="PF00270">
    <property type="entry name" value="DEAD"/>
    <property type="match status" value="1"/>
</dbReference>
<dbReference type="PANTHER" id="PTHR47959:SF1">
    <property type="entry name" value="ATP-DEPENDENT RNA HELICASE DBPA"/>
    <property type="match status" value="1"/>
</dbReference>
<comment type="function">
    <text evidence="10">DEAD-box RNA helicase involved in the assembly of the 50S ribosomal subunit. Has an RNA-dependent ATPase activity, which is specific for 23S rRNA, and a 3' to 5' RNA helicase activity that uses the energy of ATP hydrolysis to destabilize and unwind short rRNA duplexes.</text>
</comment>
<keyword evidence="3 10" id="KW-0690">Ribosome biogenesis</keyword>
<keyword evidence="8 10" id="KW-0694">RNA-binding</keyword>
<dbReference type="GO" id="GO:0005524">
    <property type="term" value="F:ATP binding"/>
    <property type="evidence" value="ECO:0007669"/>
    <property type="project" value="UniProtKB-UniRule"/>
</dbReference>
<dbReference type="InterPro" id="IPR027417">
    <property type="entry name" value="P-loop_NTPase"/>
</dbReference>
<evidence type="ECO:0000259" key="14">
    <source>
        <dbReference type="PROSITE" id="PS51195"/>
    </source>
</evidence>
<proteinExistence type="inferred from homology"/>
<dbReference type="PROSITE" id="PS00039">
    <property type="entry name" value="DEAD_ATP_HELICASE"/>
    <property type="match status" value="1"/>
</dbReference>
<name>A0A1B9B7M8_9BACI</name>
<dbReference type="SUPFAM" id="SSF52540">
    <property type="entry name" value="P-loop containing nucleoside triphosphate hydrolases"/>
    <property type="match status" value="1"/>
</dbReference>
<dbReference type="PROSITE" id="PS51194">
    <property type="entry name" value="HELICASE_CTER"/>
    <property type="match status" value="1"/>
</dbReference>
<reference evidence="16" key="1">
    <citation type="submission" date="2016-05" db="EMBL/GenBank/DDBJ databases">
        <authorList>
            <person name="Liu B."/>
            <person name="Wang J."/>
            <person name="Zhu Y."/>
            <person name="Liu G."/>
            <person name="Chen Q."/>
            <person name="Chen Z."/>
            <person name="Lan J."/>
            <person name="Che J."/>
            <person name="Ge C."/>
            <person name="Shi H."/>
            <person name="Pan Z."/>
            <person name="Liu X."/>
        </authorList>
    </citation>
    <scope>NUCLEOTIDE SEQUENCE [LARGE SCALE GENOMIC DNA]</scope>
    <source>
        <strain evidence="16">FJAT-27215</strain>
    </source>
</reference>
<dbReference type="GO" id="GO:0005829">
    <property type="term" value="C:cytosol"/>
    <property type="evidence" value="ECO:0007669"/>
    <property type="project" value="TreeGrafter"/>
</dbReference>
<dbReference type="SMART" id="SM00490">
    <property type="entry name" value="HELICc"/>
    <property type="match status" value="1"/>
</dbReference>
<accession>A0A1B9B7M8</accession>
<dbReference type="EMBL" id="MAYT01000002">
    <property type="protein sequence ID" value="OCA92073.1"/>
    <property type="molecule type" value="Genomic_DNA"/>
</dbReference>
<dbReference type="Gene3D" id="3.30.70.330">
    <property type="match status" value="1"/>
</dbReference>
<comment type="similarity">
    <text evidence="10">Belongs to the DEAD box helicase family. DbpA subfamily.</text>
</comment>
<dbReference type="Proteomes" id="UP000092578">
    <property type="component" value="Unassembled WGS sequence"/>
</dbReference>
<dbReference type="AlphaFoldDB" id="A0A1B9B7M8"/>
<comment type="catalytic activity">
    <reaction evidence="9 10">
        <text>ATP + H2O = ADP + phosphate + H(+)</text>
        <dbReference type="Rhea" id="RHEA:13065"/>
        <dbReference type="ChEBI" id="CHEBI:15377"/>
        <dbReference type="ChEBI" id="CHEBI:15378"/>
        <dbReference type="ChEBI" id="CHEBI:30616"/>
        <dbReference type="ChEBI" id="CHEBI:43474"/>
        <dbReference type="ChEBI" id="CHEBI:456216"/>
        <dbReference type="EC" id="3.6.4.13"/>
    </reaction>
</comment>
<evidence type="ECO:0000256" key="7">
    <source>
        <dbReference type="ARBA" id="ARBA00022840"/>
    </source>
</evidence>
<dbReference type="InterPro" id="IPR050079">
    <property type="entry name" value="DEAD_box_RNA_helicase"/>
</dbReference>
<dbReference type="Gene3D" id="3.40.50.300">
    <property type="entry name" value="P-loop containing nucleotide triphosphate hydrolases"/>
    <property type="match status" value="2"/>
</dbReference>
<evidence type="ECO:0000259" key="12">
    <source>
        <dbReference type="PROSITE" id="PS51192"/>
    </source>
</evidence>
<organism evidence="15 16">
    <name type="scientific">Pseudobacillus wudalianchiensis</name>
    <dbReference type="NCBI Taxonomy" id="1743143"/>
    <lineage>
        <taxon>Bacteria</taxon>
        <taxon>Bacillati</taxon>
        <taxon>Bacillota</taxon>
        <taxon>Bacilli</taxon>
        <taxon>Bacillales</taxon>
        <taxon>Bacillaceae</taxon>
        <taxon>Pseudobacillus</taxon>
    </lineage>
</organism>
<evidence type="ECO:0000313" key="16">
    <source>
        <dbReference type="Proteomes" id="UP000092578"/>
    </source>
</evidence>
<dbReference type="FunFam" id="3.30.70.330:FF:000068">
    <property type="entry name" value="ATP-dependent RNA helicase DeaD"/>
    <property type="match status" value="1"/>
</dbReference>
<feature type="region of interest" description="Involved in 23S rRNA binding" evidence="10">
    <location>
        <begin position="406"/>
        <end position="481"/>
    </location>
</feature>
<feature type="domain" description="Helicase ATP-binding" evidence="12">
    <location>
        <begin position="35"/>
        <end position="205"/>
    </location>
</feature>
<dbReference type="InterPro" id="IPR011545">
    <property type="entry name" value="DEAD/DEAH_box_helicase_dom"/>
</dbReference>
<dbReference type="InterPro" id="IPR044742">
    <property type="entry name" value="DEAD/DEAH_RhlB"/>
</dbReference>
<dbReference type="PROSITE" id="PS51192">
    <property type="entry name" value="HELICASE_ATP_BIND_1"/>
    <property type="match status" value="1"/>
</dbReference>
<protein>
    <recommendedName>
        <fullName evidence="10">ATP-dependent RNA helicase DbpA</fullName>
        <ecNumber evidence="10">3.6.4.13</ecNumber>
    </recommendedName>
</protein>
<dbReference type="CDD" id="cd12500">
    <property type="entry name" value="RRM_BsYxiN_like"/>
    <property type="match status" value="1"/>
</dbReference>
<feature type="domain" description="Helicase C-terminal" evidence="13">
    <location>
        <begin position="216"/>
        <end position="378"/>
    </location>
</feature>
<evidence type="ECO:0000256" key="5">
    <source>
        <dbReference type="ARBA" id="ARBA00022801"/>
    </source>
</evidence>
<evidence type="ECO:0000313" key="15">
    <source>
        <dbReference type="EMBL" id="OCA92073.1"/>
    </source>
</evidence>
<evidence type="ECO:0000256" key="10">
    <source>
        <dbReference type="HAMAP-Rule" id="MF_00965"/>
    </source>
</evidence>
<feature type="short sequence motif" description="Q motif" evidence="11">
    <location>
        <begin position="4"/>
        <end position="32"/>
    </location>
</feature>
<dbReference type="GO" id="GO:0016887">
    <property type="term" value="F:ATP hydrolysis activity"/>
    <property type="evidence" value="ECO:0007669"/>
    <property type="project" value="RHEA"/>
</dbReference>
<evidence type="ECO:0000256" key="1">
    <source>
        <dbReference type="ARBA" id="ARBA00004496"/>
    </source>
</evidence>
<dbReference type="EC" id="3.6.4.13" evidence="10"/>
<dbReference type="Pfam" id="PF03880">
    <property type="entry name" value="DbpA"/>
    <property type="match status" value="1"/>
</dbReference>
<evidence type="ECO:0000256" key="8">
    <source>
        <dbReference type="ARBA" id="ARBA00022884"/>
    </source>
</evidence>
<dbReference type="HAMAP" id="MF_00965">
    <property type="entry name" value="DEAD_helicase_DbpA"/>
    <property type="match status" value="1"/>
</dbReference>
<keyword evidence="2 10" id="KW-0963">Cytoplasm</keyword>
<evidence type="ECO:0000259" key="13">
    <source>
        <dbReference type="PROSITE" id="PS51194"/>
    </source>
</evidence>
<dbReference type="GO" id="GO:0003723">
    <property type="term" value="F:RNA binding"/>
    <property type="evidence" value="ECO:0007669"/>
    <property type="project" value="UniProtKB-UniRule"/>
</dbReference>
<dbReference type="CDD" id="cd18787">
    <property type="entry name" value="SF2_C_DEAD"/>
    <property type="match status" value="1"/>
</dbReference>
<dbReference type="InterPro" id="IPR028619">
    <property type="entry name" value="DEAD_helicase_DbpA"/>
</dbReference>
<dbReference type="GO" id="GO:0000027">
    <property type="term" value="P:ribosomal large subunit assembly"/>
    <property type="evidence" value="ECO:0007669"/>
    <property type="project" value="UniProtKB-UniRule"/>
</dbReference>
<comment type="domain">
    <text evidence="10">Contains an N-terminal domain that binds non-specifically to RNA and a C-terminal domain that binds specifically and tightly to hairpin 92 of 23S rRNA.</text>
</comment>
<dbReference type="InterPro" id="IPR012677">
    <property type="entry name" value="Nucleotide-bd_a/b_plait_sf"/>
</dbReference>
<keyword evidence="5 10" id="KW-0378">Hydrolase</keyword>
<gene>
    <name evidence="10" type="primary">dbpA</name>
    <name evidence="15" type="ORF">A8F95_18160</name>
</gene>
<evidence type="ECO:0000256" key="6">
    <source>
        <dbReference type="ARBA" id="ARBA00022806"/>
    </source>
</evidence>
<keyword evidence="6 10" id="KW-0347">Helicase</keyword>
<evidence type="ECO:0000256" key="3">
    <source>
        <dbReference type="ARBA" id="ARBA00022517"/>
    </source>
</evidence>
<comment type="subcellular location">
    <subcellularLocation>
        <location evidence="1 10">Cytoplasm</location>
    </subcellularLocation>
</comment>
<dbReference type="InterPro" id="IPR014001">
    <property type="entry name" value="Helicase_ATP-bd"/>
</dbReference>
<dbReference type="InterPro" id="IPR005580">
    <property type="entry name" value="DbpA/CsdA_RNA-bd_dom"/>
</dbReference>
<feature type="domain" description="DEAD-box RNA helicase Q" evidence="14">
    <location>
        <begin position="4"/>
        <end position="32"/>
    </location>
</feature>
<evidence type="ECO:0000256" key="4">
    <source>
        <dbReference type="ARBA" id="ARBA00022741"/>
    </source>
</evidence>
<dbReference type="InterPro" id="IPR014014">
    <property type="entry name" value="RNA_helicase_DEAD_Q_motif"/>
</dbReference>
<dbReference type="CDD" id="cd00268">
    <property type="entry name" value="DEADc"/>
    <property type="match status" value="1"/>
</dbReference>
<comment type="caution">
    <text evidence="15">The sequence shown here is derived from an EMBL/GenBank/DDBJ whole genome shotgun (WGS) entry which is preliminary data.</text>
</comment>
<keyword evidence="7 10" id="KW-0067">ATP-binding</keyword>
<keyword evidence="4 10" id="KW-0547">Nucleotide-binding</keyword>
<dbReference type="SMART" id="SM00487">
    <property type="entry name" value="DEXDc"/>
    <property type="match status" value="1"/>
</dbReference>
<dbReference type="Pfam" id="PF00271">
    <property type="entry name" value="Helicase_C"/>
    <property type="match status" value="1"/>
</dbReference>
<dbReference type="GO" id="GO:0034458">
    <property type="term" value="F:3'-5' RNA helicase activity"/>
    <property type="evidence" value="ECO:0007669"/>
    <property type="project" value="UniProtKB-UniRule"/>
</dbReference>
<dbReference type="InterPro" id="IPR000629">
    <property type="entry name" value="RNA-helicase_DEAD-box_CS"/>
</dbReference>
<dbReference type="InterPro" id="IPR001650">
    <property type="entry name" value="Helicase_C-like"/>
</dbReference>
<sequence length="481" mass="53913">MSKRSFNDYNLGDEIKRALAVLKYETPTEVQGEVIPRALENQDLVVKSQTGSGKTASFGIPVCEMIEWEEKKPQALILTPTRELAVQVREDLTNIGRFKRIKAMAVYGKEPFTKQKEELKQKTHIVVGTPGRVMDHIERETLTLDQINYLIIDEADEMLNMGFIDEVEAIIKKLPLNRVTMVFSATLPKDVENLCHKYMNTPINIQIASTGITTSTIEHSVIEVKEEEKVSLLKNVTVVENPDSCIIFCRTKEHVDTVFAELEKSNYSCEKLHGGLEQEDRFAVMNGFKTGNFRYLVATDVAARGIDVDNVTLVINYDVPMEKESYVHRTGRTGRAGNKGKAIMFATPYEGKFLKAIEKYIGFEIPVREAPTRQEVAGGKNAFEEKISGRRVVKNNKTARINKDIMKLHFNGGKKKKLRAVDFVGTIAKIPGVTADDIGIITIQDNLSYVDILNGKGSLVLQAMKETTIKGKKLKVSKAIK</sequence>
<evidence type="ECO:0000256" key="11">
    <source>
        <dbReference type="PROSITE-ProRule" id="PRU00552"/>
    </source>
</evidence>
<evidence type="ECO:0000256" key="9">
    <source>
        <dbReference type="ARBA" id="ARBA00047984"/>
    </source>
</evidence>